<dbReference type="EMBL" id="KE504150">
    <property type="protein sequence ID" value="EPT00285.1"/>
    <property type="molecule type" value="Genomic_DNA"/>
</dbReference>
<dbReference type="AlphaFoldDB" id="S8FPR4"/>
<organism evidence="1 2">
    <name type="scientific">Fomitopsis schrenkii</name>
    <name type="common">Brown rot fungus</name>
    <dbReference type="NCBI Taxonomy" id="2126942"/>
    <lineage>
        <taxon>Eukaryota</taxon>
        <taxon>Fungi</taxon>
        <taxon>Dikarya</taxon>
        <taxon>Basidiomycota</taxon>
        <taxon>Agaricomycotina</taxon>
        <taxon>Agaricomycetes</taxon>
        <taxon>Polyporales</taxon>
        <taxon>Fomitopsis</taxon>
    </lineage>
</organism>
<dbReference type="InParanoid" id="S8FPR4"/>
<name>S8FPR4_FOMSC</name>
<dbReference type="OrthoDB" id="2787271at2759"/>
<evidence type="ECO:0000313" key="1">
    <source>
        <dbReference type="EMBL" id="EPT00285.1"/>
    </source>
</evidence>
<gene>
    <name evidence="1" type="ORF">FOMPIDRAFT_89760</name>
</gene>
<dbReference type="Proteomes" id="UP000015241">
    <property type="component" value="Unassembled WGS sequence"/>
</dbReference>
<evidence type="ECO:0008006" key="3">
    <source>
        <dbReference type="Google" id="ProtNLM"/>
    </source>
</evidence>
<dbReference type="STRING" id="743788.S8FPR4"/>
<proteinExistence type="predicted"/>
<keyword evidence="2" id="KW-1185">Reference proteome</keyword>
<dbReference type="HOGENOM" id="CLU_037660_0_0_1"/>
<evidence type="ECO:0000313" key="2">
    <source>
        <dbReference type="Proteomes" id="UP000015241"/>
    </source>
</evidence>
<protein>
    <recommendedName>
        <fullName evidence="3">F-box domain-containing protein</fullName>
    </recommendedName>
</protein>
<accession>S8FPR4</accession>
<sequence length="447" mass="51663">MESVRPNLDIFYDIVSYLGMYEALQTSLTCREAHRVATPKIIETVAFPLHWLRLTGVHRPEMYEDFRAYMLADGAKRFGYLQTLVLGEHAFCTYWGTIHPDLTNDSEYDFTLAEPLIDVIQGATGLRRLSIAHADAIFDEVSELSDAVASLPQLEEVELHFVEYYDSETHERWWRDYAAGRDSRFLHNFTDSLEVLELLGEADIIETLEPSTVWHAVRELKLTDWGTSVRLYTLARAFPNLRRLHLDARCLDEVVPENHWRQLDYVYAFSPSALQQHVRYLDMYWPIELYLPGSAAVRDATTALLQHVKPVVLKSPGWKPNLPHDGAVHLLSDADARAGLSEVFMLLRDVRLKGLTLDWKQEFPLSWHNTSKWKQYALTIANCIPSLEYIGMRMLTDYHRVPTLDQSSYEKSKPQAYRWYRIIRKLVDTQIGVEEVPGDEDMDDPAT</sequence>
<reference evidence="1 2" key="1">
    <citation type="journal article" date="2012" name="Science">
        <title>The Paleozoic origin of enzymatic lignin decomposition reconstructed from 31 fungal genomes.</title>
        <authorList>
            <person name="Floudas D."/>
            <person name="Binder M."/>
            <person name="Riley R."/>
            <person name="Barry K."/>
            <person name="Blanchette R.A."/>
            <person name="Henrissat B."/>
            <person name="Martinez A.T."/>
            <person name="Otillar R."/>
            <person name="Spatafora J.W."/>
            <person name="Yadav J.S."/>
            <person name="Aerts A."/>
            <person name="Benoit I."/>
            <person name="Boyd A."/>
            <person name="Carlson A."/>
            <person name="Copeland A."/>
            <person name="Coutinho P.M."/>
            <person name="de Vries R.P."/>
            <person name="Ferreira P."/>
            <person name="Findley K."/>
            <person name="Foster B."/>
            <person name="Gaskell J."/>
            <person name="Glotzer D."/>
            <person name="Gorecki P."/>
            <person name="Heitman J."/>
            <person name="Hesse C."/>
            <person name="Hori C."/>
            <person name="Igarashi K."/>
            <person name="Jurgens J.A."/>
            <person name="Kallen N."/>
            <person name="Kersten P."/>
            <person name="Kohler A."/>
            <person name="Kuees U."/>
            <person name="Kumar T.K.A."/>
            <person name="Kuo A."/>
            <person name="LaButti K."/>
            <person name="Larrondo L.F."/>
            <person name="Lindquist E."/>
            <person name="Ling A."/>
            <person name="Lombard V."/>
            <person name="Lucas S."/>
            <person name="Lundell T."/>
            <person name="Martin R."/>
            <person name="McLaughlin D.J."/>
            <person name="Morgenstern I."/>
            <person name="Morin E."/>
            <person name="Murat C."/>
            <person name="Nagy L.G."/>
            <person name="Nolan M."/>
            <person name="Ohm R.A."/>
            <person name="Patyshakuliyeva A."/>
            <person name="Rokas A."/>
            <person name="Ruiz-Duenas F.J."/>
            <person name="Sabat G."/>
            <person name="Salamov A."/>
            <person name="Samejima M."/>
            <person name="Schmutz J."/>
            <person name="Slot J.C."/>
            <person name="St John F."/>
            <person name="Stenlid J."/>
            <person name="Sun H."/>
            <person name="Sun S."/>
            <person name="Syed K."/>
            <person name="Tsang A."/>
            <person name="Wiebenga A."/>
            <person name="Young D."/>
            <person name="Pisabarro A."/>
            <person name="Eastwood D.C."/>
            <person name="Martin F."/>
            <person name="Cullen D."/>
            <person name="Grigoriev I.V."/>
            <person name="Hibbett D.S."/>
        </authorList>
    </citation>
    <scope>NUCLEOTIDE SEQUENCE</scope>
    <source>
        <strain evidence="2">FP-58527</strain>
    </source>
</reference>